<organism evidence="2 3">
    <name type="scientific">Coprinellus micaceus</name>
    <name type="common">Glistening ink-cap mushroom</name>
    <name type="synonym">Coprinus micaceus</name>
    <dbReference type="NCBI Taxonomy" id="71717"/>
    <lineage>
        <taxon>Eukaryota</taxon>
        <taxon>Fungi</taxon>
        <taxon>Dikarya</taxon>
        <taxon>Basidiomycota</taxon>
        <taxon>Agaricomycotina</taxon>
        <taxon>Agaricomycetes</taxon>
        <taxon>Agaricomycetidae</taxon>
        <taxon>Agaricales</taxon>
        <taxon>Agaricineae</taxon>
        <taxon>Psathyrellaceae</taxon>
        <taxon>Coprinellus</taxon>
    </lineage>
</organism>
<keyword evidence="1" id="KW-0472">Membrane</keyword>
<evidence type="ECO:0000313" key="3">
    <source>
        <dbReference type="Proteomes" id="UP000298030"/>
    </source>
</evidence>
<comment type="caution">
    <text evidence="2">The sequence shown here is derived from an EMBL/GenBank/DDBJ whole genome shotgun (WGS) entry which is preliminary data.</text>
</comment>
<keyword evidence="1" id="KW-0812">Transmembrane</keyword>
<evidence type="ECO:0000313" key="2">
    <source>
        <dbReference type="EMBL" id="TEB18810.1"/>
    </source>
</evidence>
<dbReference type="EMBL" id="QPFP01000226">
    <property type="protein sequence ID" value="TEB18810.1"/>
    <property type="molecule type" value="Genomic_DNA"/>
</dbReference>
<sequence length="150" mass="15179">MPITVPTPSSELATVGEASDAPAAEENMVTVPVLKAVEVVKLGLPYVYTPLGDTTAGAVVLTIGEVVLMVGTLVVTMGTVVLIVGTVVVPMDTVLIVGAAVVTMGTVVLTIGAVVVTGIALEVGTELAGTTTADERAKGRARMPRQIQVK</sequence>
<dbReference type="Proteomes" id="UP000298030">
    <property type="component" value="Unassembled WGS sequence"/>
</dbReference>
<feature type="transmembrane region" description="Helical" evidence="1">
    <location>
        <begin position="95"/>
        <end position="121"/>
    </location>
</feature>
<protein>
    <submittedName>
        <fullName evidence="2">Uncharacterized protein</fullName>
    </submittedName>
</protein>
<gene>
    <name evidence="2" type="ORF">FA13DRAFT_1719483</name>
</gene>
<accession>A0A4Y7SAZ6</accession>
<dbReference type="AlphaFoldDB" id="A0A4Y7SAZ6"/>
<keyword evidence="3" id="KW-1185">Reference proteome</keyword>
<proteinExistence type="predicted"/>
<reference evidence="2 3" key="1">
    <citation type="journal article" date="2019" name="Nat. Ecol. Evol.">
        <title>Megaphylogeny resolves global patterns of mushroom evolution.</title>
        <authorList>
            <person name="Varga T."/>
            <person name="Krizsan K."/>
            <person name="Foldi C."/>
            <person name="Dima B."/>
            <person name="Sanchez-Garcia M."/>
            <person name="Sanchez-Ramirez S."/>
            <person name="Szollosi G.J."/>
            <person name="Szarkandi J.G."/>
            <person name="Papp V."/>
            <person name="Albert L."/>
            <person name="Andreopoulos W."/>
            <person name="Angelini C."/>
            <person name="Antonin V."/>
            <person name="Barry K.W."/>
            <person name="Bougher N.L."/>
            <person name="Buchanan P."/>
            <person name="Buyck B."/>
            <person name="Bense V."/>
            <person name="Catcheside P."/>
            <person name="Chovatia M."/>
            <person name="Cooper J."/>
            <person name="Damon W."/>
            <person name="Desjardin D."/>
            <person name="Finy P."/>
            <person name="Geml J."/>
            <person name="Haridas S."/>
            <person name="Hughes K."/>
            <person name="Justo A."/>
            <person name="Karasinski D."/>
            <person name="Kautmanova I."/>
            <person name="Kiss B."/>
            <person name="Kocsube S."/>
            <person name="Kotiranta H."/>
            <person name="LaButti K.M."/>
            <person name="Lechner B.E."/>
            <person name="Liimatainen K."/>
            <person name="Lipzen A."/>
            <person name="Lukacs Z."/>
            <person name="Mihaltcheva S."/>
            <person name="Morgado L.N."/>
            <person name="Niskanen T."/>
            <person name="Noordeloos M.E."/>
            <person name="Ohm R.A."/>
            <person name="Ortiz-Santana B."/>
            <person name="Ovrebo C."/>
            <person name="Racz N."/>
            <person name="Riley R."/>
            <person name="Savchenko A."/>
            <person name="Shiryaev A."/>
            <person name="Soop K."/>
            <person name="Spirin V."/>
            <person name="Szebenyi C."/>
            <person name="Tomsovsky M."/>
            <person name="Tulloss R.E."/>
            <person name="Uehling J."/>
            <person name="Grigoriev I.V."/>
            <person name="Vagvolgyi C."/>
            <person name="Papp T."/>
            <person name="Martin F.M."/>
            <person name="Miettinen O."/>
            <person name="Hibbett D.S."/>
            <person name="Nagy L.G."/>
        </authorList>
    </citation>
    <scope>NUCLEOTIDE SEQUENCE [LARGE SCALE GENOMIC DNA]</scope>
    <source>
        <strain evidence="2 3">FP101781</strain>
    </source>
</reference>
<evidence type="ECO:0000256" key="1">
    <source>
        <dbReference type="SAM" id="Phobius"/>
    </source>
</evidence>
<feature type="transmembrane region" description="Helical" evidence="1">
    <location>
        <begin position="66"/>
        <end position="89"/>
    </location>
</feature>
<keyword evidence="1" id="KW-1133">Transmembrane helix</keyword>
<name>A0A4Y7SAZ6_COPMI</name>